<evidence type="ECO:0000313" key="3">
    <source>
        <dbReference type="EMBL" id="PTQ77794.1"/>
    </source>
</evidence>
<dbReference type="InterPro" id="IPR013424">
    <property type="entry name" value="Ice-binding_C"/>
</dbReference>
<dbReference type="RefSeq" id="WP_258192944.1">
    <property type="nucleotide sequence ID" value="NZ_QAOI01000006.1"/>
</dbReference>
<evidence type="ECO:0000259" key="2">
    <source>
        <dbReference type="Pfam" id="PF07589"/>
    </source>
</evidence>
<evidence type="ECO:0000313" key="4">
    <source>
        <dbReference type="Proteomes" id="UP000244128"/>
    </source>
</evidence>
<gene>
    <name evidence="3" type="ORF">C8R26_106141</name>
</gene>
<comment type="caution">
    <text evidence="3">The sequence shown here is derived from an EMBL/GenBank/DDBJ whole genome shotgun (WGS) entry which is preliminary data.</text>
</comment>
<dbReference type="NCBIfam" id="TIGR02595">
    <property type="entry name" value="PEP_CTERM"/>
    <property type="match status" value="1"/>
</dbReference>
<accession>A0A2T5I1T6</accession>
<organism evidence="3 4">
    <name type="scientific">Nitrosomonas oligotropha</name>
    <dbReference type="NCBI Taxonomy" id="42354"/>
    <lineage>
        <taxon>Bacteria</taxon>
        <taxon>Pseudomonadati</taxon>
        <taxon>Pseudomonadota</taxon>
        <taxon>Betaproteobacteria</taxon>
        <taxon>Nitrosomonadales</taxon>
        <taxon>Nitrosomonadaceae</taxon>
        <taxon>Nitrosomonas</taxon>
    </lineage>
</organism>
<evidence type="ECO:0000256" key="1">
    <source>
        <dbReference type="SAM" id="SignalP"/>
    </source>
</evidence>
<dbReference type="Pfam" id="PF07589">
    <property type="entry name" value="PEP-CTERM"/>
    <property type="match status" value="1"/>
</dbReference>
<feature type="domain" description="Ice-binding protein C-terminal" evidence="2">
    <location>
        <begin position="270"/>
        <end position="294"/>
    </location>
</feature>
<protein>
    <submittedName>
        <fullName evidence="3">Putative secreted protein with PEP-CTERM sorting signal</fullName>
    </submittedName>
</protein>
<dbReference type="Proteomes" id="UP000244128">
    <property type="component" value="Unassembled WGS sequence"/>
</dbReference>
<feature type="chain" id="PRO_5015499340" evidence="1">
    <location>
        <begin position="28"/>
        <end position="297"/>
    </location>
</feature>
<reference evidence="3 4" key="1">
    <citation type="submission" date="2018-04" db="EMBL/GenBank/DDBJ databases">
        <title>Active sludge and wastewater microbial communities from Klosterneuburg, Austria.</title>
        <authorList>
            <person name="Wagner M."/>
        </authorList>
    </citation>
    <scope>NUCLEOTIDE SEQUENCE [LARGE SCALE GENOMIC DNA]</scope>
    <source>
        <strain evidence="3 4">Nm49</strain>
    </source>
</reference>
<proteinExistence type="predicted"/>
<name>A0A2T5I1T6_9PROT</name>
<sequence length="297" mass="29800">MKFELKNHITKAVALALCSAFVTAAQAAPTTITNGLTSATIDDAGYFYSGSATGLNFAGREFVNIDTMASNWSLNANGGSIAIADEVLGNNPLATVAFGPIAGSISVVTNLGGGGGGWALTETISIPTSGAQVGHVAVTINLTNNTGSDATGVQWGVGIDPDQGRTATPDLGNGTTNDILGLGGAAAVRATSLDGWAVTLANTTSASAFSIAGYVDPFSCCSPVDPGVMLAAAQAIGSYGFGDNSINLAYDLGAIANGQSVSFGYEYILAVPEPETYAMLLAGLGLIGFSARRRISA</sequence>
<dbReference type="AlphaFoldDB" id="A0A2T5I1T6"/>
<dbReference type="EMBL" id="QAOI01000006">
    <property type="protein sequence ID" value="PTQ77794.1"/>
    <property type="molecule type" value="Genomic_DNA"/>
</dbReference>
<feature type="signal peptide" evidence="1">
    <location>
        <begin position="1"/>
        <end position="27"/>
    </location>
</feature>
<keyword evidence="1" id="KW-0732">Signal</keyword>